<feature type="domain" description="RagB/SusD" evidence="8">
    <location>
        <begin position="349"/>
        <end position="472"/>
    </location>
</feature>
<feature type="signal peptide" evidence="7">
    <location>
        <begin position="1"/>
        <end position="24"/>
    </location>
</feature>
<dbReference type="Gene3D" id="1.25.40.390">
    <property type="match status" value="1"/>
</dbReference>
<dbReference type="SUPFAM" id="SSF48452">
    <property type="entry name" value="TPR-like"/>
    <property type="match status" value="1"/>
</dbReference>
<dbReference type="HOGENOM" id="CLU_015553_3_2_10"/>
<evidence type="ECO:0000313" key="11">
    <source>
        <dbReference type="Proteomes" id="UP000033035"/>
    </source>
</evidence>
<organism evidence="10 11">
    <name type="scientific">Parabacteroides gordonii MS-1 = DSM 23371</name>
    <dbReference type="NCBI Taxonomy" id="1203610"/>
    <lineage>
        <taxon>Bacteria</taxon>
        <taxon>Pseudomonadati</taxon>
        <taxon>Bacteroidota</taxon>
        <taxon>Bacteroidia</taxon>
        <taxon>Bacteroidales</taxon>
        <taxon>Tannerellaceae</taxon>
        <taxon>Parabacteroides</taxon>
    </lineage>
</organism>
<dbReference type="Pfam" id="PF07980">
    <property type="entry name" value="SusD_RagB"/>
    <property type="match status" value="1"/>
</dbReference>
<dbReference type="Proteomes" id="UP000033035">
    <property type="component" value="Unassembled WGS sequence"/>
</dbReference>
<comment type="caution">
    <text evidence="10">The sequence shown here is derived from an EMBL/GenBank/DDBJ whole genome shotgun (WGS) entry which is preliminary data.</text>
</comment>
<evidence type="ECO:0000256" key="4">
    <source>
        <dbReference type="ARBA" id="ARBA00023136"/>
    </source>
</evidence>
<dbReference type="RefSeq" id="WP_028726521.1">
    <property type="nucleotide sequence ID" value="NZ_AUAE01000009.1"/>
</dbReference>
<proteinExistence type="inferred from homology"/>
<dbReference type="AlphaFoldDB" id="A0A0F5JMF2"/>
<feature type="chain" id="PRO_5002489742" description="RagB/SusD domain-containing protein" evidence="7">
    <location>
        <begin position="25"/>
        <end position="490"/>
    </location>
</feature>
<evidence type="ECO:0000256" key="7">
    <source>
        <dbReference type="SAM" id="SignalP"/>
    </source>
</evidence>
<reference evidence="10 11" key="1">
    <citation type="submission" date="2013-04" db="EMBL/GenBank/DDBJ databases">
        <title>The Genome Sequence of Parabacteroides gordonii DSM 23371.</title>
        <authorList>
            <consortium name="The Broad Institute Genomics Platform"/>
            <person name="Earl A."/>
            <person name="Ward D."/>
            <person name="Feldgarden M."/>
            <person name="Gevers D."/>
            <person name="Martens E."/>
            <person name="Sakamoto M."/>
            <person name="Benno Y."/>
            <person name="Suzuki N."/>
            <person name="Matsunaga N."/>
            <person name="Koshihara K."/>
            <person name="Seki M."/>
            <person name="Komiya H."/>
            <person name="Walker B."/>
            <person name="Young S."/>
            <person name="Zeng Q."/>
            <person name="Gargeya S."/>
            <person name="Fitzgerald M."/>
            <person name="Haas B."/>
            <person name="Abouelleil A."/>
            <person name="Allen A.W."/>
            <person name="Alvarado L."/>
            <person name="Arachchi H.M."/>
            <person name="Berlin A.M."/>
            <person name="Chapman S.B."/>
            <person name="Gainer-Dewar J."/>
            <person name="Goldberg J."/>
            <person name="Griggs A."/>
            <person name="Gujja S."/>
            <person name="Hansen M."/>
            <person name="Howarth C."/>
            <person name="Imamovic A."/>
            <person name="Ireland A."/>
            <person name="Larimer J."/>
            <person name="McCowan C."/>
            <person name="Murphy C."/>
            <person name="Pearson M."/>
            <person name="Poon T.W."/>
            <person name="Priest M."/>
            <person name="Roberts A."/>
            <person name="Saif S."/>
            <person name="Shea T."/>
            <person name="Sisk P."/>
            <person name="Sykes S."/>
            <person name="Wortman J."/>
            <person name="Nusbaum C."/>
            <person name="Birren B."/>
        </authorList>
    </citation>
    <scope>NUCLEOTIDE SEQUENCE [LARGE SCALE GENOMIC DNA]</scope>
    <source>
        <strain evidence="10 11">MS-1</strain>
    </source>
</reference>
<keyword evidence="4" id="KW-0472">Membrane</keyword>
<sequence>MKSIKYIVSVLGAGMLALSTLSCSDFLDTNPSTSVADSEVFVTVAGAQAALNGCYYHMRAYNSGGADRWDDCGIPSMQMVSDVSGEDMIVWGGWYGYTYNYWGETRGDIFRSGALWRFHYTLINNTNGILANIDNCEGSDIDKQYVKGQALAIRGWAYFSLARLFQQTYIIAQDMPGMPIYTEPTTESTEGKPRGTLKDTYTQILSDLTAAEQMLDGFDRGNRINNFDQSVVQGVLSEVYQVMNDWPKAEEYAKKVLALYPLTTAEQFKAGFNDETTPSWIWGMKQTEEQNMSDYSPFAMWANDTRKCFTFRCFFLSDNFVAMFDEEDIRASQFEYWWDQIYASFKFRDNEECRGSIVFMRAEEMLLNAAEALARQNKDKEAQELLWQLQDLRSAKHTTATGNDLVEAILIERRKELYGEGFALYDINRNQKPLLREGNHVTYGGAKSFPARSWRLIYQIPSTELKNNKSMVDDIWPAGDQNPYDGVYEP</sequence>
<keyword evidence="3 7" id="KW-0732">Signal</keyword>
<comment type="subcellular location">
    <subcellularLocation>
        <location evidence="1">Cell outer membrane</location>
    </subcellularLocation>
</comment>
<evidence type="ECO:0000256" key="2">
    <source>
        <dbReference type="ARBA" id="ARBA00006275"/>
    </source>
</evidence>
<feature type="coiled-coil region" evidence="6">
    <location>
        <begin position="363"/>
        <end position="395"/>
    </location>
</feature>
<keyword evidence="5" id="KW-0998">Cell outer membrane</keyword>
<keyword evidence="6" id="KW-0175">Coiled coil</keyword>
<dbReference type="GO" id="GO:0009279">
    <property type="term" value="C:cell outer membrane"/>
    <property type="evidence" value="ECO:0007669"/>
    <property type="project" value="UniProtKB-SubCell"/>
</dbReference>
<dbReference type="PATRIC" id="fig|1203610.3.peg.1669"/>
<keyword evidence="11" id="KW-1185">Reference proteome</keyword>
<dbReference type="PROSITE" id="PS51257">
    <property type="entry name" value="PROKAR_LIPOPROTEIN"/>
    <property type="match status" value="1"/>
</dbReference>
<dbReference type="CDD" id="cd08977">
    <property type="entry name" value="SusD"/>
    <property type="match status" value="1"/>
</dbReference>
<evidence type="ECO:0000259" key="9">
    <source>
        <dbReference type="Pfam" id="PF14322"/>
    </source>
</evidence>
<dbReference type="STRING" id="1203610.HMPREF1536_01629"/>
<evidence type="ECO:0000256" key="3">
    <source>
        <dbReference type="ARBA" id="ARBA00022729"/>
    </source>
</evidence>
<dbReference type="Pfam" id="PF14322">
    <property type="entry name" value="SusD-like_3"/>
    <property type="match status" value="1"/>
</dbReference>
<evidence type="ECO:0008006" key="12">
    <source>
        <dbReference type="Google" id="ProtNLM"/>
    </source>
</evidence>
<gene>
    <name evidence="10" type="ORF">HMPREF1536_01629</name>
</gene>
<dbReference type="InterPro" id="IPR012944">
    <property type="entry name" value="SusD_RagB_dom"/>
</dbReference>
<dbReference type="InterPro" id="IPR011990">
    <property type="entry name" value="TPR-like_helical_dom_sf"/>
</dbReference>
<evidence type="ECO:0000259" key="8">
    <source>
        <dbReference type="Pfam" id="PF07980"/>
    </source>
</evidence>
<evidence type="ECO:0000256" key="1">
    <source>
        <dbReference type="ARBA" id="ARBA00004442"/>
    </source>
</evidence>
<evidence type="ECO:0000313" key="10">
    <source>
        <dbReference type="EMBL" id="KKB58750.1"/>
    </source>
</evidence>
<name>A0A0F5JMF2_9BACT</name>
<accession>A0A0F5JMF2</accession>
<comment type="similarity">
    <text evidence="2">Belongs to the SusD family.</text>
</comment>
<dbReference type="InterPro" id="IPR033985">
    <property type="entry name" value="SusD-like_N"/>
</dbReference>
<feature type="domain" description="SusD-like N-terminal" evidence="9">
    <location>
        <begin position="86"/>
        <end position="240"/>
    </location>
</feature>
<evidence type="ECO:0000256" key="6">
    <source>
        <dbReference type="SAM" id="Coils"/>
    </source>
</evidence>
<evidence type="ECO:0000256" key="5">
    <source>
        <dbReference type="ARBA" id="ARBA00023237"/>
    </source>
</evidence>
<dbReference type="EMBL" id="AQHW01000009">
    <property type="protein sequence ID" value="KKB58750.1"/>
    <property type="molecule type" value="Genomic_DNA"/>
</dbReference>
<protein>
    <recommendedName>
        <fullName evidence="12">RagB/SusD domain-containing protein</fullName>
    </recommendedName>
</protein>